<keyword evidence="6" id="KW-0998">Cell outer membrane</keyword>
<reference evidence="9 10" key="1">
    <citation type="journal article" date="2025" name="Int. J. Syst. Evol. Microbiol.">
        <title>Desulfovibrio falkowii sp. nov., Porphyromonas miyakawae sp. nov., Mediterraneibacter flintii sp. nov. and Owariibacterium komagatae gen. nov., sp. nov., isolated from human faeces.</title>
        <authorList>
            <person name="Hamaguchi T."/>
            <person name="Ohara M."/>
            <person name="Hisatomi A."/>
            <person name="Sekiguchi K."/>
            <person name="Takeda J.I."/>
            <person name="Ueyama J."/>
            <person name="Ito M."/>
            <person name="Nishiwaki H."/>
            <person name="Ogi T."/>
            <person name="Hirayama M."/>
            <person name="Ohkuma M."/>
            <person name="Sakamoto M."/>
            <person name="Ohno K."/>
        </authorList>
    </citation>
    <scope>NUCLEOTIDE SEQUENCE [LARGE SCALE GENOMIC DNA]</scope>
    <source>
        <strain evidence="9 10">13CB11C</strain>
    </source>
</reference>
<dbReference type="Gene3D" id="2.60.40.2100">
    <property type="match status" value="1"/>
</dbReference>
<dbReference type="PROSITE" id="PS51257">
    <property type="entry name" value="PROKAR_LIPOPROTEIN"/>
    <property type="match status" value="1"/>
</dbReference>
<evidence type="ECO:0000256" key="6">
    <source>
        <dbReference type="ARBA" id="ARBA00023237"/>
    </source>
</evidence>
<comment type="caution">
    <text evidence="9">The sequence shown here is derived from an EMBL/GenBank/DDBJ whole genome shotgun (WGS) entry which is preliminary data.</text>
</comment>
<keyword evidence="7" id="KW-0449">Lipoprotein</keyword>
<keyword evidence="3 8" id="KW-0732">Signal</keyword>
<evidence type="ECO:0000256" key="1">
    <source>
        <dbReference type="ARBA" id="ARBA00004442"/>
    </source>
</evidence>
<proteinExistence type="inferred from homology"/>
<sequence>MKSAAKYLILTVVALLTASCSRFFDDLSKCVTPKLHFVYYADGTNNVLKNHIQSGRLYVYDESGKLHYIKPLGAAELRDGMELKDIHSGKWTLVAWGNINSATDVQAPESISEGSVTALPDKAGIYRTSDSLYYAEYELDFSKLEGKDVEVPFSSAHVSLDVVVKGFDAVYPDQKLQLKAAPAGTHYSIAGYKGDIPFPTELKPYLPNFSHSASDDMYRARFDLLRIDNEAGFTLSLLNADDAAAAPYLSISLPDYVAEHHIPLKGRHEVEIPVLITFEKELVVIVTPFVWGSIHIKPDVIAQLPTEAL</sequence>
<keyword evidence="10" id="KW-1185">Reference proteome</keyword>
<comment type="subcellular location">
    <subcellularLocation>
        <location evidence="1">Cell outer membrane</location>
    </subcellularLocation>
</comment>
<evidence type="ECO:0000256" key="8">
    <source>
        <dbReference type="SAM" id="SignalP"/>
    </source>
</evidence>
<evidence type="ECO:0008006" key="11">
    <source>
        <dbReference type="Google" id="ProtNLM"/>
    </source>
</evidence>
<accession>A0ABQ0E380</accession>
<dbReference type="EMBL" id="BAAFSF010000004">
    <property type="protein sequence ID" value="GAB1252175.1"/>
    <property type="molecule type" value="Genomic_DNA"/>
</dbReference>
<gene>
    <name evidence="9" type="ORF">Tsumi_12810</name>
</gene>
<evidence type="ECO:0000256" key="3">
    <source>
        <dbReference type="ARBA" id="ARBA00022729"/>
    </source>
</evidence>
<evidence type="ECO:0000256" key="4">
    <source>
        <dbReference type="ARBA" id="ARBA00023136"/>
    </source>
</evidence>
<dbReference type="Pfam" id="PF08842">
    <property type="entry name" value="Mfa2"/>
    <property type="match status" value="1"/>
</dbReference>
<evidence type="ECO:0000313" key="9">
    <source>
        <dbReference type="EMBL" id="GAB1252175.1"/>
    </source>
</evidence>
<organism evidence="9 10">
    <name type="scientific">Porphyromonas miyakawae</name>
    <dbReference type="NCBI Taxonomy" id="3137470"/>
    <lineage>
        <taxon>Bacteria</taxon>
        <taxon>Pseudomonadati</taxon>
        <taxon>Bacteroidota</taxon>
        <taxon>Bacteroidia</taxon>
        <taxon>Bacteroidales</taxon>
        <taxon>Porphyromonadaceae</taxon>
        <taxon>Porphyromonas</taxon>
    </lineage>
</organism>
<evidence type="ECO:0000256" key="5">
    <source>
        <dbReference type="ARBA" id="ARBA00023139"/>
    </source>
</evidence>
<evidence type="ECO:0000256" key="2">
    <source>
        <dbReference type="ARBA" id="ARBA00007248"/>
    </source>
</evidence>
<dbReference type="InterPro" id="IPR014941">
    <property type="entry name" value="FimB/Mfa2/Mfa3"/>
</dbReference>
<evidence type="ECO:0000256" key="7">
    <source>
        <dbReference type="ARBA" id="ARBA00023288"/>
    </source>
</evidence>
<keyword evidence="4" id="KW-0472">Membrane</keyword>
<feature type="signal peptide" evidence="8">
    <location>
        <begin position="1"/>
        <end position="24"/>
    </location>
</feature>
<evidence type="ECO:0000313" key="10">
    <source>
        <dbReference type="Proteomes" id="UP001628220"/>
    </source>
</evidence>
<comment type="similarity">
    <text evidence="2">Belongs to the bacteroidetes fimbrillin superfamily. FimB/Mfa2 family.</text>
</comment>
<keyword evidence="5" id="KW-0564">Palmitate</keyword>
<name>A0ABQ0E380_9PORP</name>
<protein>
    <recommendedName>
        <fullName evidence="11">Fimbrillin-A associated anchor protein Mfa1 and Mfa2</fullName>
    </recommendedName>
</protein>
<dbReference type="RefSeq" id="WP_411915939.1">
    <property type="nucleotide sequence ID" value="NZ_BAAFSF010000004.1"/>
</dbReference>
<feature type="chain" id="PRO_5045472974" description="Fimbrillin-A associated anchor protein Mfa1 and Mfa2" evidence="8">
    <location>
        <begin position="25"/>
        <end position="309"/>
    </location>
</feature>
<dbReference type="Proteomes" id="UP001628220">
    <property type="component" value="Unassembled WGS sequence"/>
</dbReference>